<evidence type="ECO:0000313" key="2">
    <source>
        <dbReference type="EMBL" id="CAJ1969706.1"/>
    </source>
</evidence>
<name>A0AA86VMM2_9FABA</name>
<gene>
    <name evidence="2" type="ORF">AYBTSS11_LOCUS22399</name>
</gene>
<protein>
    <submittedName>
        <fullName evidence="2">Uncharacterized protein</fullName>
    </submittedName>
</protein>
<feature type="region of interest" description="Disordered" evidence="1">
    <location>
        <begin position="28"/>
        <end position="54"/>
    </location>
</feature>
<reference evidence="2" key="1">
    <citation type="submission" date="2023-10" db="EMBL/GenBank/DDBJ databases">
        <authorList>
            <person name="Domelevo Entfellner J.-B."/>
        </authorList>
    </citation>
    <scope>NUCLEOTIDE SEQUENCE</scope>
</reference>
<dbReference type="Gramene" id="rna-AYBTSS11_LOCUS22399">
    <property type="protein sequence ID" value="CAJ1969706.1"/>
    <property type="gene ID" value="gene-AYBTSS11_LOCUS22399"/>
</dbReference>
<evidence type="ECO:0000313" key="3">
    <source>
        <dbReference type="Proteomes" id="UP001189624"/>
    </source>
</evidence>
<evidence type="ECO:0000256" key="1">
    <source>
        <dbReference type="SAM" id="MobiDB-lite"/>
    </source>
</evidence>
<accession>A0AA86VMM2</accession>
<feature type="compositionally biased region" description="Basic and acidic residues" evidence="1">
    <location>
        <begin position="32"/>
        <end position="54"/>
    </location>
</feature>
<dbReference type="AlphaFoldDB" id="A0AA86VMM2"/>
<organism evidence="2 3">
    <name type="scientific">Sphenostylis stenocarpa</name>
    <dbReference type="NCBI Taxonomy" id="92480"/>
    <lineage>
        <taxon>Eukaryota</taxon>
        <taxon>Viridiplantae</taxon>
        <taxon>Streptophyta</taxon>
        <taxon>Embryophyta</taxon>
        <taxon>Tracheophyta</taxon>
        <taxon>Spermatophyta</taxon>
        <taxon>Magnoliopsida</taxon>
        <taxon>eudicotyledons</taxon>
        <taxon>Gunneridae</taxon>
        <taxon>Pentapetalae</taxon>
        <taxon>rosids</taxon>
        <taxon>fabids</taxon>
        <taxon>Fabales</taxon>
        <taxon>Fabaceae</taxon>
        <taxon>Papilionoideae</taxon>
        <taxon>50 kb inversion clade</taxon>
        <taxon>NPAAA clade</taxon>
        <taxon>indigoferoid/millettioid clade</taxon>
        <taxon>Phaseoleae</taxon>
        <taxon>Sphenostylis</taxon>
    </lineage>
</organism>
<dbReference type="EMBL" id="OY731404">
    <property type="protein sequence ID" value="CAJ1969706.1"/>
    <property type="molecule type" value="Genomic_DNA"/>
</dbReference>
<keyword evidence="3" id="KW-1185">Reference proteome</keyword>
<sequence>IRHYLEVLGMRARFYLATISLSFEKGRRKKGKEAMTEMKVLDRGDRERIPRPHD</sequence>
<proteinExistence type="predicted"/>
<feature type="non-terminal residue" evidence="2">
    <location>
        <position position="1"/>
    </location>
</feature>
<dbReference type="Proteomes" id="UP001189624">
    <property type="component" value="Chromosome 7"/>
</dbReference>